<gene>
    <name evidence="1" type="ORF">EVAR_2749_1</name>
</gene>
<evidence type="ECO:0000313" key="1">
    <source>
        <dbReference type="EMBL" id="GBP07618.1"/>
    </source>
</evidence>
<evidence type="ECO:0000313" key="2">
    <source>
        <dbReference type="Proteomes" id="UP000299102"/>
    </source>
</evidence>
<sequence>MYGETTVTVRLRRGCDSVAVRIRYVYVTNAWAYTCSNAYANACTNTCINAYANANSNQRQRKRQCQHQKVTERLRYGYGTTKIRLRYGCYYTE</sequence>
<accession>A0A4C1T2D5</accession>
<name>A0A4C1T2D5_EUMVA</name>
<protein>
    <submittedName>
        <fullName evidence="1">Uncharacterized protein</fullName>
    </submittedName>
</protein>
<organism evidence="1 2">
    <name type="scientific">Eumeta variegata</name>
    <name type="common">Bagworm moth</name>
    <name type="synonym">Eumeta japonica</name>
    <dbReference type="NCBI Taxonomy" id="151549"/>
    <lineage>
        <taxon>Eukaryota</taxon>
        <taxon>Metazoa</taxon>
        <taxon>Ecdysozoa</taxon>
        <taxon>Arthropoda</taxon>
        <taxon>Hexapoda</taxon>
        <taxon>Insecta</taxon>
        <taxon>Pterygota</taxon>
        <taxon>Neoptera</taxon>
        <taxon>Endopterygota</taxon>
        <taxon>Lepidoptera</taxon>
        <taxon>Glossata</taxon>
        <taxon>Ditrysia</taxon>
        <taxon>Tineoidea</taxon>
        <taxon>Psychidae</taxon>
        <taxon>Oiketicinae</taxon>
        <taxon>Eumeta</taxon>
    </lineage>
</organism>
<proteinExistence type="predicted"/>
<dbReference type="Proteomes" id="UP000299102">
    <property type="component" value="Unassembled WGS sequence"/>
</dbReference>
<dbReference type="AlphaFoldDB" id="A0A4C1T2D5"/>
<dbReference type="EMBL" id="BGZK01000027">
    <property type="protein sequence ID" value="GBP07618.1"/>
    <property type="molecule type" value="Genomic_DNA"/>
</dbReference>
<comment type="caution">
    <text evidence="1">The sequence shown here is derived from an EMBL/GenBank/DDBJ whole genome shotgun (WGS) entry which is preliminary data.</text>
</comment>
<reference evidence="1 2" key="1">
    <citation type="journal article" date="2019" name="Commun. Biol.">
        <title>The bagworm genome reveals a unique fibroin gene that provides high tensile strength.</title>
        <authorList>
            <person name="Kono N."/>
            <person name="Nakamura H."/>
            <person name="Ohtoshi R."/>
            <person name="Tomita M."/>
            <person name="Numata K."/>
            <person name="Arakawa K."/>
        </authorList>
    </citation>
    <scope>NUCLEOTIDE SEQUENCE [LARGE SCALE GENOMIC DNA]</scope>
</reference>
<keyword evidence="2" id="KW-1185">Reference proteome</keyword>